<evidence type="ECO:0000256" key="2">
    <source>
        <dbReference type="ARBA" id="ARBA00008219"/>
    </source>
</evidence>
<comment type="subcellular location">
    <subcellularLocation>
        <location evidence="1">Mitochondrion</location>
    </subcellularLocation>
</comment>
<dbReference type="InterPro" id="IPR011990">
    <property type="entry name" value="TPR-like_helical_dom_sf"/>
</dbReference>
<evidence type="ECO:0000256" key="5">
    <source>
        <dbReference type="ARBA" id="ARBA00022946"/>
    </source>
</evidence>
<keyword evidence="5" id="KW-0809">Transit peptide</keyword>
<keyword evidence="4" id="KW-0802">TPR repeat</keyword>
<evidence type="ECO:0000256" key="6">
    <source>
        <dbReference type="ARBA" id="ARBA00023128"/>
    </source>
</evidence>
<dbReference type="RefSeq" id="XP_028147476.1">
    <property type="nucleotide sequence ID" value="XM_028291675.1"/>
</dbReference>
<dbReference type="InParanoid" id="A0A6P7GDF0"/>
<organism evidence="7">
    <name type="scientific">Diabrotica virgifera virgifera</name>
    <name type="common">western corn rootworm</name>
    <dbReference type="NCBI Taxonomy" id="50390"/>
    <lineage>
        <taxon>Eukaryota</taxon>
        <taxon>Metazoa</taxon>
        <taxon>Ecdysozoa</taxon>
        <taxon>Arthropoda</taxon>
        <taxon>Hexapoda</taxon>
        <taxon>Insecta</taxon>
        <taxon>Pterygota</taxon>
        <taxon>Neoptera</taxon>
        <taxon>Endopterygota</taxon>
        <taxon>Coleoptera</taxon>
        <taxon>Polyphaga</taxon>
        <taxon>Cucujiformia</taxon>
        <taxon>Chrysomeloidea</taxon>
        <taxon>Chrysomelidae</taxon>
        <taxon>Galerucinae</taxon>
        <taxon>Diabroticina</taxon>
        <taxon>Diabroticites</taxon>
        <taxon>Diabrotica</taxon>
    </lineage>
</organism>
<dbReference type="GO" id="GO:0034551">
    <property type="term" value="P:mitochondrial respiratory chain complex III assembly"/>
    <property type="evidence" value="ECO:0007669"/>
    <property type="project" value="InterPro"/>
</dbReference>
<sequence length="332" mass="37912">MFSAFKNFKLLVPLSFCVKTNIQTFYKSFSNSRLVGRCTPFVALIPSLYTKPLSTPITSSDVEENIGELLNLVKHALDKGELEKAEAILDMGIKICEEYQSYFSLPYMYDILASIAFATGKIGKAENILVNAIEKMVQLNITEDNEQMIDFKLRLARIYSLYREDVLAEIGFGTCLRDQERKIINGDFSTRTGMLYINCLFFYGLHKIGTSEHKTAKQLIDSAYNYAMKLKGLSPYQEMMILGTLAELNTELEEYELALQNVNSAIILGKGIGSFNLPKLYLKLAKIYIRLDSEILAERWLREANNLAELFNDKRVVEETKLLLQDIESRKY</sequence>
<proteinExistence type="inferred from homology"/>
<keyword evidence="3" id="KW-0677">Repeat</keyword>
<name>A0A6P7GDF0_DIAVI</name>
<dbReference type="GO" id="GO:0005743">
    <property type="term" value="C:mitochondrial inner membrane"/>
    <property type="evidence" value="ECO:0007669"/>
    <property type="project" value="TreeGrafter"/>
</dbReference>
<protein>
    <submittedName>
        <fullName evidence="7">Tetratricopeptide repeat protein 19, mitochondrial-like</fullName>
    </submittedName>
</protein>
<dbReference type="AlphaFoldDB" id="A0A6P7GDF0"/>
<evidence type="ECO:0000256" key="1">
    <source>
        <dbReference type="ARBA" id="ARBA00004173"/>
    </source>
</evidence>
<evidence type="ECO:0000313" key="7">
    <source>
        <dbReference type="RefSeq" id="XP_028147476.1"/>
    </source>
</evidence>
<reference evidence="7" key="1">
    <citation type="submission" date="2025-08" db="UniProtKB">
        <authorList>
            <consortium name="RefSeq"/>
        </authorList>
    </citation>
    <scope>IDENTIFICATION</scope>
    <source>
        <tissue evidence="7">Whole insect</tissue>
    </source>
</reference>
<comment type="similarity">
    <text evidence="2">Belongs to the TTC19 family.</text>
</comment>
<evidence type="ECO:0000256" key="4">
    <source>
        <dbReference type="ARBA" id="ARBA00022803"/>
    </source>
</evidence>
<dbReference type="PANTHER" id="PTHR13143">
    <property type="entry name" value="TETRATRICOPEPTIDE REPEAT PROTEIN 19"/>
    <property type="match status" value="1"/>
</dbReference>
<dbReference type="InterPro" id="IPR040395">
    <property type="entry name" value="TTC19"/>
</dbReference>
<dbReference type="Gene3D" id="1.25.40.10">
    <property type="entry name" value="Tetratricopeptide repeat domain"/>
    <property type="match status" value="1"/>
</dbReference>
<keyword evidence="6" id="KW-0496">Mitochondrion</keyword>
<dbReference type="PANTHER" id="PTHR13143:SF6">
    <property type="entry name" value="TETRATRICOPEPTIDE REPEAT PROTEIN 19, MITOCHONDRIAL"/>
    <property type="match status" value="1"/>
</dbReference>
<evidence type="ECO:0000256" key="3">
    <source>
        <dbReference type="ARBA" id="ARBA00022737"/>
    </source>
</evidence>
<dbReference type="SUPFAM" id="SSF48452">
    <property type="entry name" value="TPR-like"/>
    <property type="match status" value="1"/>
</dbReference>
<accession>A0A6P7GDF0</accession>
<gene>
    <name evidence="7" type="primary">LOC114340895</name>
</gene>